<dbReference type="InterPro" id="IPR000160">
    <property type="entry name" value="GGDEF_dom"/>
</dbReference>
<dbReference type="GO" id="GO:1902201">
    <property type="term" value="P:negative regulation of bacterial-type flagellum-dependent cell motility"/>
    <property type="evidence" value="ECO:0007669"/>
    <property type="project" value="TreeGrafter"/>
</dbReference>
<dbReference type="Proteomes" id="UP000315364">
    <property type="component" value="Chromosome"/>
</dbReference>
<dbReference type="NCBIfam" id="TIGR00254">
    <property type="entry name" value="GGDEF"/>
    <property type="match status" value="1"/>
</dbReference>
<dbReference type="InterPro" id="IPR043128">
    <property type="entry name" value="Rev_trsase/Diguanyl_cyclase"/>
</dbReference>
<accession>A0A5B8LPU5</accession>
<evidence type="ECO:0000313" key="6">
    <source>
        <dbReference type="Proteomes" id="UP000315364"/>
    </source>
</evidence>
<proteinExistence type="predicted"/>
<dbReference type="PROSITE" id="PS50887">
    <property type="entry name" value="GGDEF"/>
    <property type="match status" value="1"/>
</dbReference>
<dbReference type="Pfam" id="PF00990">
    <property type="entry name" value="GGDEF"/>
    <property type="match status" value="1"/>
</dbReference>
<dbReference type="EMBL" id="CP042304">
    <property type="protein sequence ID" value="QDZ09432.1"/>
    <property type="molecule type" value="Genomic_DNA"/>
</dbReference>
<evidence type="ECO:0000259" key="4">
    <source>
        <dbReference type="PROSITE" id="PS50887"/>
    </source>
</evidence>
<feature type="transmembrane region" description="Helical" evidence="3">
    <location>
        <begin position="144"/>
        <end position="168"/>
    </location>
</feature>
<comment type="catalytic activity">
    <reaction evidence="2">
        <text>2 GTP = 3',3'-c-di-GMP + 2 diphosphate</text>
        <dbReference type="Rhea" id="RHEA:24898"/>
        <dbReference type="ChEBI" id="CHEBI:33019"/>
        <dbReference type="ChEBI" id="CHEBI:37565"/>
        <dbReference type="ChEBI" id="CHEBI:58805"/>
        <dbReference type="EC" id="2.7.7.65"/>
    </reaction>
</comment>
<name>A0A5B8LPU5_9HYPH</name>
<evidence type="ECO:0000256" key="3">
    <source>
        <dbReference type="SAM" id="Phobius"/>
    </source>
</evidence>
<dbReference type="SUPFAM" id="SSF55073">
    <property type="entry name" value="Nucleotide cyclase"/>
    <property type="match status" value="1"/>
</dbReference>
<dbReference type="GO" id="GO:0052621">
    <property type="term" value="F:diguanylate cyclase activity"/>
    <property type="evidence" value="ECO:0007669"/>
    <property type="project" value="UniProtKB-EC"/>
</dbReference>
<feature type="transmembrane region" description="Helical" evidence="3">
    <location>
        <begin position="92"/>
        <end position="110"/>
    </location>
</feature>
<dbReference type="PANTHER" id="PTHR45138:SF9">
    <property type="entry name" value="DIGUANYLATE CYCLASE DGCM-RELATED"/>
    <property type="match status" value="1"/>
</dbReference>
<dbReference type="KEGG" id="dea:FPZ08_00920"/>
<dbReference type="SMART" id="SM00267">
    <property type="entry name" value="GGDEF"/>
    <property type="match status" value="1"/>
</dbReference>
<dbReference type="GO" id="GO:0043709">
    <property type="term" value="P:cell adhesion involved in single-species biofilm formation"/>
    <property type="evidence" value="ECO:0007669"/>
    <property type="project" value="TreeGrafter"/>
</dbReference>
<keyword evidence="3" id="KW-0812">Transmembrane</keyword>
<dbReference type="InterPro" id="IPR050469">
    <property type="entry name" value="Diguanylate_Cyclase"/>
</dbReference>
<protein>
    <recommendedName>
        <fullName evidence="1">diguanylate cyclase</fullName>
        <ecNumber evidence="1">2.7.7.65</ecNumber>
    </recommendedName>
</protein>
<dbReference type="AlphaFoldDB" id="A0A5B8LPU5"/>
<dbReference type="CDD" id="cd01949">
    <property type="entry name" value="GGDEF"/>
    <property type="match status" value="1"/>
</dbReference>
<dbReference type="GO" id="GO:0005886">
    <property type="term" value="C:plasma membrane"/>
    <property type="evidence" value="ECO:0007669"/>
    <property type="project" value="TreeGrafter"/>
</dbReference>
<feature type="domain" description="GGDEF" evidence="4">
    <location>
        <begin position="244"/>
        <end position="373"/>
    </location>
</feature>
<evidence type="ECO:0000256" key="2">
    <source>
        <dbReference type="ARBA" id="ARBA00034247"/>
    </source>
</evidence>
<dbReference type="PANTHER" id="PTHR45138">
    <property type="entry name" value="REGULATORY COMPONENTS OF SENSORY TRANSDUCTION SYSTEM"/>
    <property type="match status" value="1"/>
</dbReference>
<evidence type="ECO:0000256" key="1">
    <source>
        <dbReference type="ARBA" id="ARBA00012528"/>
    </source>
</evidence>
<dbReference type="EC" id="2.7.7.65" evidence="1"/>
<keyword evidence="3" id="KW-0472">Membrane</keyword>
<keyword evidence="6" id="KW-1185">Reference proteome</keyword>
<keyword evidence="3" id="KW-1133">Transmembrane helix</keyword>
<gene>
    <name evidence="5" type="ORF">FPZ08_00920</name>
</gene>
<sequence length="387" mass="40653">MTVMVGLNIVIAGILGFTAALCAGASMGMRGNRPMSWLAVALAMGSVQTLVMTFAGGSWFEASAAAMLAPPAYLSAGRAIRALAPRPGSGLPVVAVVLGLSATALVLQAMGSPYFYQALAVQLACTIAVGDAAYQMVRRARRSLLDGVTIALLCALVAFSAVRVPLLLNLFGPEVTFTSFRQSWLETALLSVSGLLVPPIIFLLLARTVSDTIATYQRQSERDGLTGLLNRRAFDTTADAALSNGGAVIFCDIDNFKQVNDRFGHEAGDDVICTLAALLAESGHPAGRIGGEEFALLLPGQNVESAMELADDIRARFNGTLHPVLSPNEWLSTSFGVSYCAPGESPRAAFRRADVALYRAKEAGRNQVSAFMPNPDVTTTPSPRAAA</sequence>
<feature type="transmembrane region" description="Helical" evidence="3">
    <location>
        <begin position="188"/>
        <end position="209"/>
    </location>
</feature>
<feature type="transmembrane region" description="Helical" evidence="3">
    <location>
        <begin position="6"/>
        <end position="25"/>
    </location>
</feature>
<feature type="transmembrane region" description="Helical" evidence="3">
    <location>
        <begin position="37"/>
        <end position="56"/>
    </location>
</feature>
<dbReference type="Gene3D" id="3.30.70.270">
    <property type="match status" value="1"/>
</dbReference>
<reference evidence="5 6" key="1">
    <citation type="submission" date="2019-07" db="EMBL/GenBank/DDBJ databases">
        <title>Full genome sequence of Devosia sp. Gsoil 520.</title>
        <authorList>
            <person name="Im W.-T."/>
        </authorList>
    </citation>
    <scope>NUCLEOTIDE SEQUENCE [LARGE SCALE GENOMIC DNA]</scope>
    <source>
        <strain evidence="5 6">Gsoil 520</strain>
    </source>
</reference>
<organism evidence="5 6">
    <name type="scientific">Devosia ginsengisoli</name>
    <dbReference type="NCBI Taxonomy" id="400770"/>
    <lineage>
        <taxon>Bacteria</taxon>
        <taxon>Pseudomonadati</taxon>
        <taxon>Pseudomonadota</taxon>
        <taxon>Alphaproteobacteria</taxon>
        <taxon>Hyphomicrobiales</taxon>
        <taxon>Devosiaceae</taxon>
        <taxon>Devosia</taxon>
    </lineage>
</organism>
<evidence type="ECO:0000313" key="5">
    <source>
        <dbReference type="EMBL" id="QDZ09432.1"/>
    </source>
</evidence>
<dbReference type="InterPro" id="IPR029787">
    <property type="entry name" value="Nucleotide_cyclase"/>
</dbReference>
<feature type="transmembrane region" description="Helical" evidence="3">
    <location>
        <begin position="116"/>
        <end position="137"/>
    </location>
</feature>
<dbReference type="OrthoDB" id="9812260at2"/>